<sequence>MKLRIIALLMYCSMSACAHQEHATEQTVQLPDGAQYQGALVDGLLSGPGQLQWPNGDQYQGQFANGLISGQGRLTLADGDVFEGHFVEAKLHGQGRWQGSDGASYSGGFQNDEFHGEGVYKSDDGDVYTGEFVDGELTGLGTYESSDGTSYAGEFRAWRYHGAGVWQGEGQRYTGEFEEGYFHGFGELVNTETGEVEKSGQWRWGRQQASAEQKADKKHRRAEFEQALLNQSARLEQSLSQVHASRPGEVDMFALLVAGDGTQTVFDSEVRVVAEKLQERYGVLEHRVILSNLPDSVQDYPLATRHNIQSTLTRLSELMQLDEDILLIYMTSHGSDDFEFSLKSPQHNFVDIDLQDWQSWLKESPIKWQVVMVSACYSGGVVPALEGDTALVMTAAADDKTSFGCGDNDTMTYFGRAIFEQSLAKAPGLVEAFDMAKELISEWEQEQDFTPSEPQISAGQAMVDKLSDWEQRRP</sequence>
<keyword evidence="1" id="KW-0677">Repeat</keyword>
<dbReference type="PROSITE" id="PS51257">
    <property type="entry name" value="PROKAR_LIPOPROTEIN"/>
    <property type="match status" value="1"/>
</dbReference>
<keyword evidence="5" id="KW-1185">Reference proteome</keyword>
<evidence type="ECO:0000256" key="1">
    <source>
        <dbReference type="ARBA" id="ARBA00022737"/>
    </source>
</evidence>
<feature type="compositionally biased region" description="Basic and acidic residues" evidence="2">
    <location>
        <begin position="465"/>
        <end position="474"/>
    </location>
</feature>
<accession>A0ABU4RV22</accession>
<feature type="chain" id="PRO_5046354310" evidence="3">
    <location>
        <begin position="19"/>
        <end position="474"/>
    </location>
</feature>
<dbReference type="SMART" id="SM00698">
    <property type="entry name" value="MORN"/>
    <property type="match status" value="6"/>
</dbReference>
<reference evidence="4 5" key="1">
    <citation type="submission" date="2023-11" db="EMBL/GenBank/DDBJ databases">
        <title>Gilvimarinus fulvus sp. nov., isolated from the surface of Kelp.</title>
        <authorList>
            <person name="Sun Y.Y."/>
            <person name="Gong Y."/>
            <person name="Du Z.J."/>
        </authorList>
    </citation>
    <scope>NUCLEOTIDE SEQUENCE [LARGE SCALE GENOMIC DNA]</scope>
    <source>
        <strain evidence="4 5">SDUM040013</strain>
    </source>
</reference>
<evidence type="ECO:0000256" key="2">
    <source>
        <dbReference type="SAM" id="MobiDB-lite"/>
    </source>
</evidence>
<dbReference type="PANTHER" id="PTHR23084:SF263">
    <property type="entry name" value="MORN REPEAT-CONTAINING PROTEIN 1"/>
    <property type="match status" value="1"/>
</dbReference>
<dbReference type="SUPFAM" id="SSF82185">
    <property type="entry name" value="Histone H3 K4-specific methyltransferase SET7/9 N-terminal domain"/>
    <property type="match status" value="2"/>
</dbReference>
<feature type="compositionally biased region" description="Polar residues" evidence="2">
    <location>
        <begin position="448"/>
        <end position="458"/>
    </location>
</feature>
<evidence type="ECO:0000313" key="4">
    <source>
        <dbReference type="EMBL" id="MDX6848051.1"/>
    </source>
</evidence>
<dbReference type="Proteomes" id="UP001273505">
    <property type="component" value="Unassembled WGS sequence"/>
</dbReference>
<dbReference type="PANTHER" id="PTHR23084">
    <property type="entry name" value="PHOSPHATIDYLINOSITOL-4-PHOSPHATE 5-KINASE RELATED"/>
    <property type="match status" value="1"/>
</dbReference>
<feature type="region of interest" description="Disordered" evidence="2">
    <location>
        <begin position="445"/>
        <end position="474"/>
    </location>
</feature>
<proteinExistence type="predicted"/>
<dbReference type="Pfam" id="PF01650">
    <property type="entry name" value="Peptidase_C13"/>
    <property type="match status" value="1"/>
</dbReference>
<organism evidence="4 5">
    <name type="scientific">Gilvimarinus gilvus</name>
    <dbReference type="NCBI Taxonomy" id="3058038"/>
    <lineage>
        <taxon>Bacteria</taxon>
        <taxon>Pseudomonadati</taxon>
        <taxon>Pseudomonadota</taxon>
        <taxon>Gammaproteobacteria</taxon>
        <taxon>Cellvibrionales</taxon>
        <taxon>Cellvibrionaceae</taxon>
        <taxon>Gilvimarinus</taxon>
    </lineage>
</organism>
<dbReference type="Gene3D" id="2.20.110.10">
    <property type="entry name" value="Histone H3 K4-specific methyltransferase SET7/9 N-terminal domain"/>
    <property type="match status" value="3"/>
</dbReference>
<protein>
    <submittedName>
        <fullName evidence="4">C13 family peptidase</fullName>
    </submittedName>
</protein>
<dbReference type="InterPro" id="IPR001096">
    <property type="entry name" value="Peptidase_C13"/>
</dbReference>
<comment type="caution">
    <text evidence="4">The sequence shown here is derived from an EMBL/GenBank/DDBJ whole genome shotgun (WGS) entry which is preliminary data.</text>
</comment>
<gene>
    <name evidence="4" type="ORF">SCD92_01685</name>
</gene>
<dbReference type="RefSeq" id="WP_302723243.1">
    <property type="nucleotide sequence ID" value="NZ_JAULRU010000583.1"/>
</dbReference>
<name>A0ABU4RV22_9GAMM</name>
<evidence type="ECO:0000313" key="5">
    <source>
        <dbReference type="Proteomes" id="UP001273505"/>
    </source>
</evidence>
<feature type="signal peptide" evidence="3">
    <location>
        <begin position="1"/>
        <end position="18"/>
    </location>
</feature>
<dbReference type="InterPro" id="IPR003409">
    <property type="entry name" value="MORN"/>
</dbReference>
<dbReference type="EMBL" id="JAXAFO010000002">
    <property type="protein sequence ID" value="MDX6848051.1"/>
    <property type="molecule type" value="Genomic_DNA"/>
</dbReference>
<evidence type="ECO:0000256" key="3">
    <source>
        <dbReference type="SAM" id="SignalP"/>
    </source>
</evidence>
<keyword evidence="3" id="KW-0732">Signal</keyword>
<dbReference type="Pfam" id="PF02493">
    <property type="entry name" value="MORN"/>
    <property type="match status" value="6"/>
</dbReference>
<dbReference type="Gene3D" id="3.40.50.1460">
    <property type="match status" value="1"/>
</dbReference>